<protein>
    <submittedName>
        <fullName evidence="3">Polyisoprenoid-binding protein YceI</fullName>
    </submittedName>
</protein>
<dbReference type="AlphaFoldDB" id="A0A521DQ95"/>
<name>A0A521DQ95_SACCC</name>
<keyword evidence="1" id="KW-0732">Signal</keyword>
<feature type="domain" description="Lipid/polyisoprenoid-binding YceI-like" evidence="2">
    <location>
        <begin position="23"/>
        <end position="189"/>
    </location>
</feature>
<dbReference type="PANTHER" id="PTHR34406:SF1">
    <property type="entry name" value="PROTEIN YCEI"/>
    <property type="match status" value="1"/>
</dbReference>
<dbReference type="SMART" id="SM00867">
    <property type="entry name" value="YceI"/>
    <property type="match status" value="1"/>
</dbReference>
<evidence type="ECO:0000313" key="4">
    <source>
        <dbReference type="Proteomes" id="UP000319040"/>
    </source>
</evidence>
<gene>
    <name evidence="3" type="ORF">SAMN06265379_10651</name>
</gene>
<dbReference type="InterPro" id="IPR007372">
    <property type="entry name" value="Lipid/polyisoprenoid-bd_YceI"/>
</dbReference>
<evidence type="ECO:0000259" key="2">
    <source>
        <dbReference type="SMART" id="SM00867"/>
    </source>
</evidence>
<sequence>MKKIKFVLAAFLILALSGVNAQSYNLDADNATIKWHGKKVTGEHDGEIQLKEGSFTVKDNRITAGTFIIDMKSITNNDIESDEYRNKLVNHLKSDDFFGVEKHPTAKLNITDSSPFSNNVAKVKGDLTIKGTTHPVEFEVTRNDNTYTTELTVDRSKYDVRYGSKSFFDNLGDKMIYDEFTLKVNIMAL</sequence>
<dbReference type="Pfam" id="PF04264">
    <property type="entry name" value="YceI"/>
    <property type="match status" value="1"/>
</dbReference>
<feature type="signal peptide" evidence="1">
    <location>
        <begin position="1"/>
        <end position="21"/>
    </location>
</feature>
<evidence type="ECO:0000256" key="1">
    <source>
        <dbReference type="SAM" id="SignalP"/>
    </source>
</evidence>
<dbReference type="PANTHER" id="PTHR34406">
    <property type="entry name" value="PROTEIN YCEI"/>
    <property type="match status" value="1"/>
</dbReference>
<dbReference type="InterPro" id="IPR036761">
    <property type="entry name" value="TTHA0802/YceI-like_sf"/>
</dbReference>
<dbReference type="RefSeq" id="WP_142533763.1">
    <property type="nucleotide sequence ID" value="NZ_FXTB01000006.1"/>
</dbReference>
<organism evidence="3 4">
    <name type="scientific">Saccharicrinis carchari</name>
    <dbReference type="NCBI Taxonomy" id="1168039"/>
    <lineage>
        <taxon>Bacteria</taxon>
        <taxon>Pseudomonadati</taxon>
        <taxon>Bacteroidota</taxon>
        <taxon>Bacteroidia</taxon>
        <taxon>Marinilabiliales</taxon>
        <taxon>Marinilabiliaceae</taxon>
        <taxon>Saccharicrinis</taxon>
    </lineage>
</organism>
<dbReference type="EMBL" id="FXTB01000006">
    <property type="protein sequence ID" value="SMO73100.1"/>
    <property type="molecule type" value="Genomic_DNA"/>
</dbReference>
<proteinExistence type="predicted"/>
<feature type="chain" id="PRO_5022036527" evidence="1">
    <location>
        <begin position="22"/>
        <end position="189"/>
    </location>
</feature>
<evidence type="ECO:0000313" key="3">
    <source>
        <dbReference type="EMBL" id="SMO73100.1"/>
    </source>
</evidence>
<dbReference type="Gene3D" id="2.40.128.110">
    <property type="entry name" value="Lipid/polyisoprenoid-binding, YceI-like"/>
    <property type="match status" value="1"/>
</dbReference>
<dbReference type="Proteomes" id="UP000319040">
    <property type="component" value="Unassembled WGS sequence"/>
</dbReference>
<dbReference type="OrthoDB" id="951410at2"/>
<keyword evidence="4" id="KW-1185">Reference proteome</keyword>
<reference evidence="3 4" key="1">
    <citation type="submission" date="2017-05" db="EMBL/GenBank/DDBJ databases">
        <authorList>
            <person name="Varghese N."/>
            <person name="Submissions S."/>
        </authorList>
    </citation>
    <scope>NUCLEOTIDE SEQUENCE [LARGE SCALE GENOMIC DNA]</scope>
    <source>
        <strain evidence="3 4">DSM 27040</strain>
    </source>
</reference>
<accession>A0A521DQ95</accession>
<dbReference type="SUPFAM" id="SSF101874">
    <property type="entry name" value="YceI-like"/>
    <property type="match status" value="1"/>
</dbReference>